<feature type="compositionally biased region" description="Basic and acidic residues" evidence="1">
    <location>
        <begin position="298"/>
        <end position="334"/>
    </location>
</feature>
<gene>
    <name evidence="3" type="ORF">ACFO0C_41610</name>
</gene>
<keyword evidence="2" id="KW-0472">Membrane</keyword>
<accession>A0ABV8JAF7</accession>
<name>A0ABV8JAF7_9ACTN</name>
<feature type="transmembrane region" description="Helical" evidence="2">
    <location>
        <begin position="123"/>
        <end position="142"/>
    </location>
</feature>
<dbReference type="Proteomes" id="UP001595867">
    <property type="component" value="Unassembled WGS sequence"/>
</dbReference>
<reference evidence="4" key="1">
    <citation type="journal article" date="2019" name="Int. J. Syst. Evol. Microbiol.">
        <title>The Global Catalogue of Microorganisms (GCM) 10K type strain sequencing project: providing services to taxonomists for standard genome sequencing and annotation.</title>
        <authorList>
            <consortium name="The Broad Institute Genomics Platform"/>
            <consortium name="The Broad Institute Genome Sequencing Center for Infectious Disease"/>
            <person name="Wu L."/>
            <person name="Ma J."/>
        </authorList>
    </citation>
    <scope>NUCLEOTIDE SEQUENCE [LARGE SCALE GENOMIC DNA]</scope>
    <source>
        <strain evidence="4">TBRC 5832</strain>
    </source>
</reference>
<keyword evidence="2" id="KW-1133">Transmembrane helix</keyword>
<keyword evidence="4" id="KW-1185">Reference proteome</keyword>
<keyword evidence="2" id="KW-0812">Transmembrane</keyword>
<feature type="transmembrane region" description="Helical" evidence="2">
    <location>
        <begin position="381"/>
        <end position="400"/>
    </location>
</feature>
<feature type="transmembrane region" description="Helical" evidence="2">
    <location>
        <begin position="47"/>
        <end position="67"/>
    </location>
</feature>
<evidence type="ECO:0000313" key="3">
    <source>
        <dbReference type="EMBL" id="MFC4071473.1"/>
    </source>
</evidence>
<feature type="transmembrane region" description="Helical" evidence="2">
    <location>
        <begin position="199"/>
        <end position="221"/>
    </location>
</feature>
<organism evidence="3 4">
    <name type="scientific">Actinoplanes subglobosus</name>
    <dbReference type="NCBI Taxonomy" id="1547892"/>
    <lineage>
        <taxon>Bacteria</taxon>
        <taxon>Bacillati</taxon>
        <taxon>Actinomycetota</taxon>
        <taxon>Actinomycetes</taxon>
        <taxon>Micromonosporales</taxon>
        <taxon>Micromonosporaceae</taxon>
        <taxon>Actinoplanes</taxon>
    </lineage>
</organism>
<evidence type="ECO:0000256" key="2">
    <source>
        <dbReference type="SAM" id="Phobius"/>
    </source>
</evidence>
<feature type="transmembrane region" description="Helical" evidence="2">
    <location>
        <begin position="228"/>
        <end position="247"/>
    </location>
</feature>
<evidence type="ECO:0000256" key="1">
    <source>
        <dbReference type="SAM" id="MobiDB-lite"/>
    </source>
</evidence>
<proteinExistence type="predicted"/>
<dbReference type="RefSeq" id="WP_378072349.1">
    <property type="nucleotide sequence ID" value="NZ_JBHSBL010000028.1"/>
</dbReference>
<evidence type="ECO:0000313" key="4">
    <source>
        <dbReference type="Proteomes" id="UP001595867"/>
    </source>
</evidence>
<feature type="transmembrane region" description="Helical" evidence="2">
    <location>
        <begin position="357"/>
        <end position="375"/>
    </location>
</feature>
<feature type="transmembrane region" description="Helical" evidence="2">
    <location>
        <begin position="154"/>
        <end position="171"/>
    </location>
</feature>
<dbReference type="EMBL" id="JBHSBL010000028">
    <property type="protein sequence ID" value="MFC4071473.1"/>
    <property type="molecule type" value="Genomic_DNA"/>
</dbReference>
<sequence length="407" mass="43414">MIPVAAGPCHPDFTALADALGGIECAAANPVVTVRDPGELQSWTQPVLELLMVTGAVAALIHAVLWWRRHGDPGNLGLWLATVVYVLILEPPLYFPDRFGLDEQVGLIFVHNVFTVQFLFDRLPLYIVALYPAMTYLAYALVQQAGILDRRSPLVGAACVAVVFHVGYEIFDQIGPDLRWWVWNPAAPSNAPMLGDAPLTSAVIFAAAAPFGTVLLTRLLLAGRPLRAWRVAAVGVLTPLAMMAFSIPTLPFGPSGRTVVLWCELAALAVVAIMAVTRQGEGVAALSPKAWPGRKRERSPQGRPEGRSQGRPEGRSQGRPEGRPQGRPEGRPEEGSEEGPSGGLGEGLTGNPAERTALGAATVYLAVMLLLWTAGSGPPMAIVYALGWAAILLALSRRTLADIGQRL</sequence>
<feature type="transmembrane region" description="Helical" evidence="2">
    <location>
        <begin position="76"/>
        <end position="95"/>
    </location>
</feature>
<feature type="transmembrane region" description="Helical" evidence="2">
    <location>
        <begin position="259"/>
        <end position="277"/>
    </location>
</feature>
<protein>
    <submittedName>
        <fullName evidence="3">Uncharacterized protein</fullName>
    </submittedName>
</protein>
<feature type="region of interest" description="Disordered" evidence="1">
    <location>
        <begin position="287"/>
        <end position="352"/>
    </location>
</feature>
<comment type="caution">
    <text evidence="3">The sequence shown here is derived from an EMBL/GenBank/DDBJ whole genome shotgun (WGS) entry which is preliminary data.</text>
</comment>